<dbReference type="Pfam" id="PF03167">
    <property type="entry name" value="UDG"/>
    <property type="match status" value="1"/>
</dbReference>
<dbReference type="HOGENOM" id="CLU_044815_1_3_2"/>
<dbReference type="EC" id="3.2.2.27" evidence="3"/>
<dbReference type="InterPro" id="IPR036895">
    <property type="entry name" value="Uracil-DNA_glycosylase-like_sf"/>
</dbReference>
<evidence type="ECO:0000256" key="8">
    <source>
        <dbReference type="ARBA" id="ARBA00022801"/>
    </source>
</evidence>
<dbReference type="InterPro" id="IPR005273">
    <property type="entry name" value="Ura-DNA_glyco_family4"/>
</dbReference>
<dbReference type="SMART" id="SM00986">
    <property type="entry name" value="UDG"/>
    <property type="match status" value="1"/>
</dbReference>
<evidence type="ECO:0000256" key="2">
    <source>
        <dbReference type="ARBA" id="ARBA00006521"/>
    </source>
</evidence>
<protein>
    <recommendedName>
        <fullName evidence="4">Type-4 uracil-DNA glycosylase</fullName>
        <ecNumber evidence="3">3.2.2.27</ecNumber>
    </recommendedName>
</protein>
<gene>
    <name evidence="13" type="ordered locus">Cmaq_1649</name>
</gene>
<dbReference type="KEGG" id="cma:Cmaq_1649"/>
<evidence type="ECO:0000256" key="11">
    <source>
        <dbReference type="ARBA" id="ARBA00023204"/>
    </source>
</evidence>
<dbReference type="STRING" id="397948.Cmaq_1649"/>
<dbReference type="RefSeq" id="WP_012186691.1">
    <property type="nucleotide sequence ID" value="NC_009954.1"/>
</dbReference>
<dbReference type="Proteomes" id="UP000001137">
    <property type="component" value="Chromosome"/>
</dbReference>
<dbReference type="PANTHER" id="PTHR33693">
    <property type="entry name" value="TYPE-5 URACIL-DNA GLYCOSYLASE"/>
    <property type="match status" value="1"/>
</dbReference>
<evidence type="ECO:0000256" key="6">
    <source>
        <dbReference type="ARBA" id="ARBA00022723"/>
    </source>
</evidence>
<dbReference type="AlphaFoldDB" id="A8MA01"/>
<comment type="catalytic activity">
    <reaction evidence="1">
        <text>Hydrolyzes single-stranded DNA or mismatched double-stranded DNA and polynucleotides, releasing free uracil.</text>
        <dbReference type="EC" id="3.2.2.27"/>
    </reaction>
</comment>
<feature type="domain" description="Uracil-DNA glycosylase-like" evidence="12">
    <location>
        <begin position="37"/>
        <end position="191"/>
    </location>
</feature>
<evidence type="ECO:0000256" key="4">
    <source>
        <dbReference type="ARBA" id="ARBA00019403"/>
    </source>
</evidence>
<dbReference type="eggNOG" id="arCOG00905">
    <property type="taxonomic scope" value="Archaea"/>
</dbReference>
<dbReference type="InterPro" id="IPR005122">
    <property type="entry name" value="Uracil-DNA_glycosylase-like"/>
</dbReference>
<dbReference type="GeneID" id="5709548"/>
<keyword evidence="10" id="KW-0411">Iron-sulfur</keyword>
<keyword evidence="14" id="KW-1185">Reference proteome</keyword>
<accession>A8MA01</accession>
<keyword evidence="6" id="KW-0479">Metal-binding</keyword>
<sequence length="209" mass="22820">MNRSGPQGEDDELAEINSEVSNCRKCPLYLSRKKAVPGEGNPRAEVMLIGEAPGRVEDETGRPFVGAAGKLLDELLHEIGVDRGNLYITNVVKCRPPNNRDPTEEEINACKPYLIRQIAVVRPRKIITLGRHSTRVILSLNGLGFSELAKVRGKVFKVNIAGVNADVYPTYHPAAALYNPSVRNLIKEDLAKAFNASKGGSSILDYLNG</sequence>
<dbReference type="GO" id="GO:0004844">
    <property type="term" value="F:uracil DNA N-glycosylase activity"/>
    <property type="evidence" value="ECO:0007669"/>
    <property type="project" value="UniProtKB-EC"/>
</dbReference>
<organism evidence="13 14">
    <name type="scientific">Caldivirga maquilingensis (strain ATCC 700844 / DSM 13496 / JCM 10307 / IC-167)</name>
    <dbReference type="NCBI Taxonomy" id="397948"/>
    <lineage>
        <taxon>Archaea</taxon>
        <taxon>Thermoproteota</taxon>
        <taxon>Thermoprotei</taxon>
        <taxon>Thermoproteales</taxon>
        <taxon>Thermoproteaceae</taxon>
        <taxon>Caldivirga</taxon>
    </lineage>
</organism>
<evidence type="ECO:0000259" key="12">
    <source>
        <dbReference type="SMART" id="SM00986"/>
    </source>
</evidence>
<dbReference type="EMBL" id="CP000852">
    <property type="protein sequence ID" value="ABW02472.1"/>
    <property type="molecule type" value="Genomic_DNA"/>
</dbReference>
<evidence type="ECO:0000256" key="9">
    <source>
        <dbReference type="ARBA" id="ARBA00023004"/>
    </source>
</evidence>
<dbReference type="FunFam" id="3.40.470.10:FF:000013">
    <property type="entry name" value="Type-4 uracil-DNA glycosylase"/>
    <property type="match status" value="1"/>
</dbReference>
<evidence type="ECO:0000256" key="10">
    <source>
        <dbReference type="ARBA" id="ARBA00023014"/>
    </source>
</evidence>
<dbReference type="OrthoDB" id="8612at2157"/>
<dbReference type="CDD" id="cd10030">
    <property type="entry name" value="UDG-F4_TTUDGA_SPO1dp_like"/>
    <property type="match status" value="1"/>
</dbReference>
<dbReference type="InterPro" id="IPR051536">
    <property type="entry name" value="UDG_Type-4/5"/>
</dbReference>
<dbReference type="NCBIfam" id="NF040953">
    <property type="entry name" value="Arch_udg"/>
    <property type="match status" value="1"/>
</dbReference>
<evidence type="ECO:0000313" key="13">
    <source>
        <dbReference type="EMBL" id="ABW02472.1"/>
    </source>
</evidence>
<dbReference type="GO" id="GO:0051539">
    <property type="term" value="F:4 iron, 4 sulfur cluster binding"/>
    <property type="evidence" value="ECO:0007669"/>
    <property type="project" value="UniProtKB-KW"/>
</dbReference>
<dbReference type="GO" id="GO:0046872">
    <property type="term" value="F:metal ion binding"/>
    <property type="evidence" value="ECO:0007669"/>
    <property type="project" value="UniProtKB-KW"/>
</dbReference>
<proteinExistence type="inferred from homology"/>
<evidence type="ECO:0000256" key="1">
    <source>
        <dbReference type="ARBA" id="ARBA00001400"/>
    </source>
</evidence>
<dbReference type="NCBIfam" id="TIGR00758">
    <property type="entry name" value="UDG_fam4"/>
    <property type="match status" value="1"/>
</dbReference>
<keyword evidence="9" id="KW-0408">Iron</keyword>
<comment type="similarity">
    <text evidence="2">Belongs to the uracil-DNA glycosylase (UDG) superfamily. Type 4 (UDGa) family.</text>
</comment>
<keyword evidence="7" id="KW-0227">DNA damage</keyword>
<dbReference type="SMART" id="SM00987">
    <property type="entry name" value="UreE_C"/>
    <property type="match status" value="1"/>
</dbReference>
<evidence type="ECO:0000256" key="7">
    <source>
        <dbReference type="ARBA" id="ARBA00022763"/>
    </source>
</evidence>
<dbReference type="GO" id="GO:0006281">
    <property type="term" value="P:DNA repair"/>
    <property type="evidence" value="ECO:0007669"/>
    <property type="project" value="UniProtKB-KW"/>
</dbReference>
<evidence type="ECO:0000313" key="14">
    <source>
        <dbReference type="Proteomes" id="UP000001137"/>
    </source>
</evidence>
<dbReference type="PANTHER" id="PTHR33693:SF1">
    <property type="entry name" value="TYPE-4 URACIL-DNA GLYCOSYLASE"/>
    <property type="match status" value="1"/>
</dbReference>
<evidence type="ECO:0000256" key="5">
    <source>
        <dbReference type="ARBA" id="ARBA00022485"/>
    </source>
</evidence>
<dbReference type="SUPFAM" id="SSF52141">
    <property type="entry name" value="Uracil-DNA glycosylase-like"/>
    <property type="match status" value="1"/>
</dbReference>
<evidence type="ECO:0000256" key="3">
    <source>
        <dbReference type="ARBA" id="ARBA00012030"/>
    </source>
</evidence>
<name>A8MA01_CALMQ</name>
<keyword evidence="8" id="KW-0378">Hydrolase</keyword>
<keyword evidence="11" id="KW-0234">DNA repair</keyword>
<keyword evidence="5" id="KW-0004">4Fe-4S</keyword>
<dbReference type="InterPro" id="IPR053423">
    <property type="entry name" value="Type-4_UDG"/>
</dbReference>
<reference evidence="13 14" key="1">
    <citation type="submission" date="2007-10" db="EMBL/GenBank/DDBJ databases">
        <title>Complete sequence of Caldivirga maquilingensis IC-167.</title>
        <authorList>
            <consortium name="US DOE Joint Genome Institute"/>
            <person name="Copeland A."/>
            <person name="Lucas S."/>
            <person name="Lapidus A."/>
            <person name="Barry K."/>
            <person name="Glavina del Rio T."/>
            <person name="Dalin E."/>
            <person name="Tice H."/>
            <person name="Pitluck S."/>
            <person name="Saunders E."/>
            <person name="Brettin T."/>
            <person name="Bruce D."/>
            <person name="Detter J.C."/>
            <person name="Han C."/>
            <person name="Schmutz J."/>
            <person name="Larimer F."/>
            <person name="Land M."/>
            <person name="Hauser L."/>
            <person name="Kyrpides N."/>
            <person name="Ivanova N."/>
            <person name="Biddle J.F."/>
            <person name="Zhang Z."/>
            <person name="Fitz-Gibbon S.T."/>
            <person name="Lowe T.M."/>
            <person name="Saltikov C."/>
            <person name="House C.H."/>
            <person name="Richardson P."/>
        </authorList>
    </citation>
    <scope>NUCLEOTIDE SEQUENCE [LARGE SCALE GENOMIC DNA]</scope>
    <source>
        <strain evidence="14">ATCC 700844 / DSM 13496 / JCM 10307 / IC-167</strain>
    </source>
</reference>
<dbReference type="Gene3D" id="3.40.470.10">
    <property type="entry name" value="Uracil-DNA glycosylase-like domain"/>
    <property type="match status" value="1"/>
</dbReference>